<dbReference type="InterPro" id="IPR013783">
    <property type="entry name" value="Ig-like_fold"/>
</dbReference>
<evidence type="ECO:0000256" key="1">
    <source>
        <dbReference type="ARBA" id="ARBA00004251"/>
    </source>
</evidence>
<keyword evidence="9 16" id="KW-0472">Membrane</keyword>
<dbReference type="GO" id="GO:0005886">
    <property type="term" value="C:plasma membrane"/>
    <property type="evidence" value="ECO:0007669"/>
    <property type="project" value="UniProtKB-SubCell"/>
</dbReference>
<dbReference type="GO" id="GO:0002250">
    <property type="term" value="P:adaptive immune response"/>
    <property type="evidence" value="ECO:0007669"/>
    <property type="project" value="UniProtKB-KW"/>
</dbReference>
<evidence type="ECO:0000256" key="4">
    <source>
        <dbReference type="ARBA" id="ARBA00022692"/>
    </source>
</evidence>
<feature type="domain" description="Ig-like" evidence="18">
    <location>
        <begin position="31"/>
        <end position="104"/>
    </location>
</feature>
<evidence type="ECO:0000259" key="18">
    <source>
        <dbReference type="PROSITE" id="PS50835"/>
    </source>
</evidence>
<accession>A0A672Y637</accession>
<keyword evidence="12" id="KW-0325">Glycoprotein</keyword>
<sequence length="219" mass="24344">MDQKWILALGILVFYQKVTCGECTVKTPSVGEEVDIKCNPRNKGSMVIWFRVLDKTGMQFIASFTNNGILKTPRPLPSTFKSKMESNILTLIRFTDEDSGVYSCASLIGGNELQFGEITRLNPNKAPVQKPAVVTTEPNQVIQTTTACTCTRPRDGNPSMSCPLIILAPLAGGCGLLLLVLIVTTLYCNKIRTRRCPHHHKRKPRMMEPGKQMRPNSHI</sequence>
<reference evidence="19" key="1">
    <citation type="submission" date="2019-06" db="EMBL/GenBank/DDBJ databases">
        <authorList>
            <consortium name="Wellcome Sanger Institute Data Sharing"/>
        </authorList>
    </citation>
    <scope>NUCLEOTIDE SEQUENCE [LARGE SCALE GENOMIC DNA]</scope>
</reference>
<dbReference type="PANTHER" id="PTHR10441">
    <property type="entry name" value="CD8 ALPHA CHAIN"/>
    <property type="match status" value="1"/>
</dbReference>
<evidence type="ECO:0000313" key="20">
    <source>
        <dbReference type="Proteomes" id="UP000472271"/>
    </source>
</evidence>
<proteinExistence type="predicted"/>
<dbReference type="Pfam" id="PF07686">
    <property type="entry name" value="V-set"/>
    <property type="match status" value="1"/>
</dbReference>
<evidence type="ECO:0000256" key="17">
    <source>
        <dbReference type="SAM" id="SignalP"/>
    </source>
</evidence>
<evidence type="ECO:0000256" key="5">
    <source>
        <dbReference type="ARBA" id="ARBA00022729"/>
    </source>
</evidence>
<evidence type="ECO:0000313" key="19">
    <source>
        <dbReference type="Ensembl" id="ENSSORP00005001663.1"/>
    </source>
</evidence>
<protein>
    <recommendedName>
        <fullName evidence="2">T-cell surface glycoprotein CD8 alpha chain</fullName>
    </recommendedName>
</protein>
<evidence type="ECO:0000256" key="16">
    <source>
        <dbReference type="SAM" id="Phobius"/>
    </source>
</evidence>
<feature type="transmembrane region" description="Helical" evidence="16">
    <location>
        <begin position="164"/>
        <end position="188"/>
    </location>
</feature>
<dbReference type="AlphaFoldDB" id="A0A672Y637"/>
<dbReference type="InParanoid" id="A0A672Y637"/>
<evidence type="ECO:0000256" key="10">
    <source>
        <dbReference type="ARBA" id="ARBA00023139"/>
    </source>
</evidence>
<keyword evidence="7 16" id="KW-1133">Transmembrane helix</keyword>
<dbReference type="SUPFAM" id="SSF48726">
    <property type="entry name" value="Immunoglobulin"/>
    <property type="match status" value="1"/>
</dbReference>
<dbReference type="OrthoDB" id="9906515at2759"/>
<feature type="region of interest" description="Disordered" evidence="15">
    <location>
        <begin position="198"/>
        <end position="219"/>
    </location>
</feature>
<name>A0A672Y637_9TELE</name>
<dbReference type="InterPro" id="IPR036179">
    <property type="entry name" value="Ig-like_dom_sf"/>
</dbReference>
<feature type="chain" id="PRO_5025563065" description="T-cell surface glycoprotein CD8 alpha chain" evidence="17">
    <location>
        <begin position="21"/>
        <end position="219"/>
    </location>
</feature>
<dbReference type="InterPro" id="IPR007110">
    <property type="entry name" value="Ig-like_dom"/>
</dbReference>
<organism evidence="19 20">
    <name type="scientific">Sphaeramia orbicularis</name>
    <name type="common">orbiculate cardinalfish</name>
    <dbReference type="NCBI Taxonomy" id="375764"/>
    <lineage>
        <taxon>Eukaryota</taxon>
        <taxon>Metazoa</taxon>
        <taxon>Chordata</taxon>
        <taxon>Craniata</taxon>
        <taxon>Vertebrata</taxon>
        <taxon>Euteleostomi</taxon>
        <taxon>Actinopterygii</taxon>
        <taxon>Neopterygii</taxon>
        <taxon>Teleostei</taxon>
        <taxon>Neoteleostei</taxon>
        <taxon>Acanthomorphata</taxon>
        <taxon>Gobiaria</taxon>
        <taxon>Kurtiformes</taxon>
        <taxon>Apogonoidei</taxon>
        <taxon>Apogonidae</taxon>
        <taxon>Apogoninae</taxon>
        <taxon>Sphaeramia</taxon>
    </lineage>
</organism>
<comment type="subcellular location">
    <subcellularLocation>
        <location evidence="1">Cell membrane</location>
        <topology evidence="1">Single-pass type I membrane protein</topology>
    </subcellularLocation>
</comment>
<keyword evidence="20" id="KW-1185">Reference proteome</keyword>
<evidence type="ECO:0000256" key="6">
    <source>
        <dbReference type="ARBA" id="ARBA00022859"/>
    </source>
</evidence>
<evidence type="ECO:0000256" key="9">
    <source>
        <dbReference type="ARBA" id="ARBA00023136"/>
    </source>
</evidence>
<dbReference type="InterPro" id="IPR013106">
    <property type="entry name" value="Ig_V-set"/>
</dbReference>
<evidence type="ECO:0000256" key="14">
    <source>
        <dbReference type="ARBA" id="ARBA00023319"/>
    </source>
</evidence>
<reference evidence="19" key="3">
    <citation type="submission" date="2025-09" db="UniProtKB">
        <authorList>
            <consortium name="Ensembl"/>
        </authorList>
    </citation>
    <scope>IDENTIFICATION</scope>
</reference>
<evidence type="ECO:0000256" key="7">
    <source>
        <dbReference type="ARBA" id="ARBA00022989"/>
    </source>
</evidence>
<keyword evidence="13" id="KW-0449">Lipoprotein</keyword>
<feature type="signal peptide" evidence="17">
    <location>
        <begin position="1"/>
        <end position="20"/>
    </location>
</feature>
<dbReference type="SMART" id="SM00409">
    <property type="entry name" value="IG"/>
    <property type="match status" value="1"/>
</dbReference>
<dbReference type="InterPro" id="IPR003599">
    <property type="entry name" value="Ig_sub"/>
</dbReference>
<keyword evidence="10" id="KW-0564">Palmitate</keyword>
<reference evidence="19" key="2">
    <citation type="submission" date="2025-08" db="UniProtKB">
        <authorList>
            <consortium name="Ensembl"/>
        </authorList>
    </citation>
    <scope>IDENTIFICATION</scope>
</reference>
<keyword evidence="11" id="KW-1015">Disulfide bond</keyword>
<keyword evidence="14" id="KW-0393">Immunoglobulin domain</keyword>
<evidence type="ECO:0000256" key="12">
    <source>
        <dbReference type="ARBA" id="ARBA00023180"/>
    </source>
</evidence>
<dbReference type="Gene3D" id="2.60.40.10">
    <property type="entry name" value="Immunoglobulins"/>
    <property type="match status" value="1"/>
</dbReference>
<keyword evidence="3" id="KW-1003">Cell membrane</keyword>
<keyword evidence="8" id="KW-1064">Adaptive immunity</keyword>
<dbReference type="PROSITE" id="PS50835">
    <property type="entry name" value="IG_LIKE"/>
    <property type="match status" value="1"/>
</dbReference>
<gene>
    <name evidence="19" type="primary">cd8a</name>
</gene>
<keyword evidence="6" id="KW-0391">Immunity</keyword>
<evidence type="ECO:0000256" key="13">
    <source>
        <dbReference type="ARBA" id="ARBA00023288"/>
    </source>
</evidence>
<keyword evidence="4 16" id="KW-0812">Transmembrane</keyword>
<evidence type="ECO:0000256" key="3">
    <source>
        <dbReference type="ARBA" id="ARBA00022475"/>
    </source>
</evidence>
<dbReference type="Ensembl" id="ENSSORT00005001714.1">
    <property type="protein sequence ID" value="ENSSORP00005001663.1"/>
    <property type="gene ID" value="ENSSORG00005001042.1"/>
</dbReference>
<dbReference type="FunCoup" id="A0A672Y637">
    <property type="interactions" value="196"/>
</dbReference>
<dbReference type="Proteomes" id="UP000472271">
    <property type="component" value="Chromosome 5"/>
</dbReference>
<keyword evidence="5 17" id="KW-0732">Signal</keyword>
<evidence type="ECO:0000256" key="15">
    <source>
        <dbReference type="SAM" id="MobiDB-lite"/>
    </source>
</evidence>
<evidence type="ECO:0000256" key="2">
    <source>
        <dbReference type="ARBA" id="ARBA00021525"/>
    </source>
</evidence>
<dbReference type="PANTHER" id="PTHR10441:SF2">
    <property type="entry name" value="T-CELL SURFACE GLYCOPROTEIN CD8 ALPHA CHAIN"/>
    <property type="match status" value="1"/>
</dbReference>
<dbReference type="InterPro" id="IPR015468">
    <property type="entry name" value="CD8_asu"/>
</dbReference>
<evidence type="ECO:0000256" key="11">
    <source>
        <dbReference type="ARBA" id="ARBA00023157"/>
    </source>
</evidence>
<dbReference type="CDD" id="cd00099">
    <property type="entry name" value="IgV"/>
    <property type="match status" value="1"/>
</dbReference>
<evidence type="ECO:0000256" key="8">
    <source>
        <dbReference type="ARBA" id="ARBA00023130"/>
    </source>
</evidence>